<evidence type="ECO:0000313" key="3">
    <source>
        <dbReference type="Proteomes" id="UP000007350"/>
    </source>
</evidence>
<feature type="region of interest" description="Disordered" evidence="1">
    <location>
        <begin position="748"/>
        <end position="779"/>
    </location>
</feature>
<name>K2NEJ0_TRYCR</name>
<feature type="region of interest" description="Disordered" evidence="1">
    <location>
        <begin position="67"/>
        <end position="95"/>
    </location>
</feature>
<dbReference type="EMBL" id="AHKC01008442">
    <property type="protein sequence ID" value="EKF37670.1"/>
    <property type="molecule type" value="Genomic_DNA"/>
</dbReference>
<accession>K2NEJ0</accession>
<feature type="region of interest" description="Disordered" evidence="1">
    <location>
        <begin position="663"/>
        <end position="715"/>
    </location>
</feature>
<sequence>MKRDEWFAALQKLPLVPCEESTGLPRYRAVEAYHCTFCAYTVCARCYNAVPTMLLFPSRDATAATGRGFLGPRRGDGEVEDAPSTNDDLPRPSTADDVNFSRPRCFLCRKGLLVHENVPVHEWTCEGPRPARRLQRGAGASYDMDVVQRYYTMKEQREKRALSQAPLIAHFHASEGPPTHFSFSGVVDGEKGDGIGNGPLNRRPFCVEGGSFVFSVQNPRMEVSCVWCGVDRRLSEAHPSFVGDETITPLQKFQCPPSLPGLPPRRFRIRVPYGVYGLHNVHALALYLTNDIFRKATTKLQLTTADTLTVEENEEPPPWRRGQLRTGKVLLRHAVRPILVVDVLHRIATSNPVWDLLSVEACATYVLNAAVGPLKFQKGGCQGVTEEKATMEAHTVEETTNNGNNNTNDDKNRGDHDALRKDGDHNDGPHDASINEAAMLYDKSGIGAFLTWPNGLRCDELLLTLDHLLQGRSVAVYGIASKYFFLQHVSQCAELLHHGVAVVDGYRTSAACLITQLREIRKYFRQLQQGSEQALLRSFLSREANRESLELDMRSKSPERDHQQVEGQDEEREYYLIDVPTTEESPRSQSYRTPLRSRVRGEGVSQSRQCCRELSEDKNLLLPKDLELGETPLVCQGTGCMTPYSPAPCTKPRERSILLVRGEEGEEEETKPFFSAEPSHSYQPQQQQQQQQEEEENERKVRAQPFSQHDTGLDGKASAWSRRHWLREHSDWNYDVPLHFAYGMKRPREDGGKEKVREDEVSLVQPIQGRRSRPPRITVSSPEVMGSLRLACRAPLRKCIAWTCLPSITAHRLVSATEPTMTLALKGSAPFGIIILHGVDQLDTPALLELQAIARENPYRVVLLCSFDDPNWLLSSAASLLDPFRLNCIHLRSLLLPRVREMLAINSLSLLTELEAPATGAGRFSRYANRRGTFSSGVSLPLHDTIRRILFSLPSSFSELLRCMIKRQEASGENVFIPMSLHQENFDECGMMISMARLKAIERELTSNRLAVFNSAENKLMIPQHRKLLKVLEEVLEQRNAVGSASSGVAPVEA</sequence>
<feature type="compositionally biased region" description="Basic and acidic residues" evidence="1">
    <location>
        <begin position="748"/>
        <end position="760"/>
    </location>
</feature>
<feature type="compositionally biased region" description="Basic and acidic residues" evidence="1">
    <location>
        <begin position="408"/>
        <end position="430"/>
    </location>
</feature>
<dbReference type="Proteomes" id="UP000007350">
    <property type="component" value="Unassembled WGS sequence"/>
</dbReference>
<comment type="caution">
    <text evidence="2">The sequence shown here is derived from an EMBL/GenBank/DDBJ whole genome shotgun (WGS) entry which is preliminary data.</text>
</comment>
<organism evidence="2 3">
    <name type="scientific">Trypanosoma cruzi marinkellei</name>
    <dbReference type="NCBI Taxonomy" id="85056"/>
    <lineage>
        <taxon>Eukaryota</taxon>
        <taxon>Discoba</taxon>
        <taxon>Euglenozoa</taxon>
        <taxon>Kinetoplastea</taxon>
        <taxon>Metakinetoplastina</taxon>
        <taxon>Trypanosomatida</taxon>
        <taxon>Trypanosomatidae</taxon>
        <taxon>Trypanosoma</taxon>
        <taxon>Schizotrypanum</taxon>
    </lineage>
</organism>
<feature type="region of interest" description="Disordered" evidence="1">
    <location>
        <begin position="396"/>
        <end position="431"/>
    </location>
</feature>
<keyword evidence="3" id="KW-1185">Reference proteome</keyword>
<gene>
    <name evidence="2" type="ORF">MOQ_002133</name>
</gene>
<proteinExistence type="predicted"/>
<dbReference type="OrthoDB" id="266940at2759"/>
<evidence type="ECO:0000313" key="2">
    <source>
        <dbReference type="EMBL" id="EKF37670.1"/>
    </source>
</evidence>
<reference evidence="2 3" key="1">
    <citation type="journal article" date="2012" name="BMC Genomics">
        <title>Comparative genomic analysis of human infective Trypanosoma cruzi lineages with the bat-restricted subspecies T. cruzi marinkellei.</title>
        <authorList>
            <person name="Franzen O."/>
            <person name="Talavera-Lopez C."/>
            <person name="Ochaya S."/>
            <person name="Butler C.E."/>
            <person name="Messenger L.A."/>
            <person name="Lewis M.D."/>
            <person name="Llewellyn M.S."/>
            <person name="Marinkelle C.J."/>
            <person name="Tyler K.M."/>
            <person name="Miles M.A."/>
            <person name="Andersson B."/>
        </authorList>
    </citation>
    <scope>NUCLEOTIDE SEQUENCE [LARGE SCALE GENOMIC DNA]</scope>
    <source>
        <strain evidence="2 3">B7</strain>
    </source>
</reference>
<feature type="compositionally biased region" description="Basic and acidic residues" evidence="1">
    <location>
        <begin position="550"/>
        <end position="564"/>
    </location>
</feature>
<protein>
    <submittedName>
        <fullName evidence="2">Uncharacterized protein</fullName>
    </submittedName>
</protein>
<evidence type="ECO:0000256" key="1">
    <source>
        <dbReference type="SAM" id="MobiDB-lite"/>
    </source>
</evidence>
<feature type="region of interest" description="Disordered" evidence="1">
    <location>
        <begin position="550"/>
        <end position="601"/>
    </location>
</feature>
<dbReference type="AlphaFoldDB" id="K2NEJ0"/>